<comment type="caution">
    <text evidence="2">The sequence shown here is derived from an EMBL/GenBank/DDBJ whole genome shotgun (WGS) entry which is preliminary data.</text>
</comment>
<evidence type="ECO:0000256" key="1">
    <source>
        <dbReference type="SAM" id="MobiDB-lite"/>
    </source>
</evidence>
<dbReference type="EMBL" id="BAAALD010000077">
    <property type="protein sequence ID" value="GAA1109697.1"/>
    <property type="molecule type" value="Genomic_DNA"/>
</dbReference>
<sequence length="89" mass="9773">MSSTEQPPAWRRKRETKRSEDRARRVGAHAAQLRSRAAAGGPKAVAEAEWDIVRRVIAGLPEGARGGEWAHLAAVLRQLSTRLTAGHNR</sequence>
<organism evidence="2 3">
    <name type="scientific">Kitasatospora arboriphila</name>
    <dbReference type="NCBI Taxonomy" id="258052"/>
    <lineage>
        <taxon>Bacteria</taxon>
        <taxon>Bacillati</taxon>
        <taxon>Actinomycetota</taxon>
        <taxon>Actinomycetes</taxon>
        <taxon>Kitasatosporales</taxon>
        <taxon>Streptomycetaceae</taxon>
        <taxon>Kitasatospora</taxon>
    </lineage>
</organism>
<name>A0ABN1U0B0_9ACTN</name>
<accession>A0ABN1U0B0</accession>
<proteinExistence type="predicted"/>
<dbReference type="RefSeq" id="WP_344626754.1">
    <property type="nucleotide sequence ID" value="NZ_BAAALD010000077.1"/>
</dbReference>
<keyword evidence="3" id="KW-1185">Reference proteome</keyword>
<reference evidence="2 3" key="1">
    <citation type="journal article" date="2019" name="Int. J. Syst. Evol. Microbiol.">
        <title>The Global Catalogue of Microorganisms (GCM) 10K type strain sequencing project: providing services to taxonomists for standard genome sequencing and annotation.</title>
        <authorList>
            <consortium name="The Broad Institute Genomics Platform"/>
            <consortium name="The Broad Institute Genome Sequencing Center for Infectious Disease"/>
            <person name="Wu L."/>
            <person name="Ma J."/>
        </authorList>
    </citation>
    <scope>NUCLEOTIDE SEQUENCE [LARGE SCALE GENOMIC DNA]</scope>
    <source>
        <strain evidence="2 3">JCM 13002</strain>
    </source>
</reference>
<evidence type="ECO:0008006" key="4">
    <source>
        <dbReference type="Google" id="ProtNLM"/>
    </source>
</evidence>
<evidence type="ECO:0000313" key="3">
    <source>
        <dbReference type="Proteomes" id="UP001499987"/>
    </source>
</evidence>
<protein>
    <recommendedName>
        <fullName evidence="4">Transposase</fullName>
    </recommendedName>
</protein>
<gene>
    <name evidence="2" type="ORF">GCM10009663_59110</name>
</gene>
<feature type="region of interest" description="Disordered" evidence="1">
    <location>
        <begin position="1"/>
        <end position="41"/>
    </location>
</feature>
<evidence type="ECO:0000313" key="2">
    <source>
        <dbReference type="EMBL" id="GAA1109697.1"/>
    </source>
</evidence>
<dbReference type="Proteomes" id="UP001499987">
    <property type="component" value="Unassembled WGS sequence"/>
</dbReference>
<feature type="compositionally biased region" description="Low complexity" evidence="1">
    <location>
        <begin position="28"/>
        <end position="41"/>
    </location>
</feature>